<organism evidence="4 5">
    <name type="scientific">Chryseobacterium polytrichastri</name>
    <dbReference type="NCBI Taxonomy" id="1302687"/>
    <lineage>
        <taxon>Bacteria</taxon>
        <taxon>Pseudomonadati</taxon>
        <taxon>Bacteroidota</taxon>
        <taxon>Flavobacteriia</taxon>
        <taxon>Flavobacteriales</taxon>
        <taxon>Weeksellaceae</taxon>
        <taxon>Chryseobacterium group</taxon>
        <taxon>Chryseobacterium</taxon>
    </lineage>
</organism>
<feature type="domain" description="N-acetyltransferase" evidence="3">
    <location>
        <begin position="6"/>
        <end position="163"/>
    </location>
</feature>
<dbReference type="Proteomes" id="UP000184364">
    <property type="component" value="Unassembled WGS sequence"/>
</dbReference>
<evidence type="ECO:0000256" key="1">
    <source>
        <dbReference type="ARBA" id="ARBA00022679"/>
    </source>
</evidence>
<protein>
    <submittedName>
        <fullName evidence="4">Ribosomal protein S18 acetylase RimI</fullName>
    </submittedName>
</protein>
<keyword evidence="1" id="KW-0808">Transferase</keyword>
<dbReference type="Gene3D" id="3.40.630.30">
    <property type="match status" value="1"/>
</dbReference>
<accession>A0A1M7JRA8</accession>
<dbReference type="PROSITE" id="PS51186">
    <property type="entry name" value="GNAT"/>
    <property type="match status" value="1"/>
</dbReference>
<dbReference type="CDD" id="cd04301">
    <property type="entry name" value="NAT_SF"/>
    <property type="match status" value="1"/>
</dbReference>
<dbReference type="EMBL" id="FRAV01000054">
    <property type="protein sequence ID" value="SHM55107.1"/>
    <property type="molecule type" value="Genomic_DNA"/>
</dbReference>
<dbReference type="SUPFAM" id="SSF55729">
    <property type="entry name" value="Acyl-CoA N-acyltransferases (Nat)"/>
    <property type="match status" value="1"/>
</dbReference>
<dbReference type="GO" id="GO:0005840">
    <property type="term" value="C:ribosome"/>
    <property type="evidence" value="ECO:0007669"/>
    <property type="project" value="UniProtKB-KW"/>
</dbReference>
<dbReference type="OrthoDB" id="67353at2"/>
<dbReference type="RefSeq" id="WP_073297688.1">
    <property type="nucleotide sequence ID" value="NZ_FRAV01000054.1"/>
</dbReference>
<dbReference type="STRING" id="1302687.SAMN05444267_105412"/>
<name>A0A1M7JRA8_9FLAO</name>
<evidence type="ECO:0000313" key="4">
    <source>
        <dbReference type="EMBL" id="SHM55107.1"/>
    </source>
</evidence>
<dbReference type="InterPro" id="IPR050680">
    <property type="entry name" value="YpeA/RimI_acetyltransf"/>
</dbReference>
<evidence type="ECO:0000256" key="2">
    <source>
        <dbReference type="ARBA" id="ARBA00023315"/>
    </source>
</evidence>
<keyword evidence="2" id="KW-0012">Acyltransferase</keyword>
<keyword evidence="4" id="KW-0687">Ribonucleoprotein</keyword>
<keyword evidence="4" id="KW-0689">Ribosomal protein</keyword>
<keyword evidence="5" id="KW-1185">Reference proteome</keyword>
<gene>
    <name evidence="4" type="ORF">SAMN05444267_105412</name>
</gene>
<sequence>MSIVKIEYRELLPYESNAYRMIRLESLKQFPESFGADYEESLKIEKFTLEEIIENPVQEKLIFGAFDRSELIGICVFVKEGISTGSIYQMYVKKNYQGKKIGFKLIQSVIQEAENRFNDIDITLEVTANNVSAYHLYKKLGFEEINVDSEKSRGNKVMKYKRN</sequence>
<evidence type="ECO:0000313" key="5">
    <source>
        <dbReference type="Proteomes" id="UP000184364"/>
    </source>
</evidence>
<dbReference type="Pfam" id="PF00583">
    <property type="entry name" value="Acetyltransf_1"/>
    <property type="match status" value="1"/>
</dbReference>
<dbReference type="AlphaFoldDB" id="A0A1M7JRA8"/>
<evidence type="ECO:0000259" key="3">
    <source>
        <dbReference type="PROSITE" id="PS51186"/>
    </source>
</evidence>
<dbReference type="PANTHER" id="PTHR43420">
    <property type="entry name" value="ACETYLTRANSFERASE"/>
    <property type="match status" value="1"/>
</dbReference>
<dbReference type="InterPro" id="IPR000182">
    <property type="entry name" value="GNAT_dom"/>
</dbReference>
<proteinExistence type="predicted"/>
<reference evidence="5" key="1">
    <citation type="submission" date="2016-11" db="EMBL/GenBank/DDBJ databases">
        <authorList>
            <person name="Varghese N."/>
            <person name="Submissions S."/>
        </authorList>
    </citation>
    <scope>NUCLEOTIDE SEQUENCE [LARGE SCALE GENOMIC DNA]</scope>
    <source>
        <strain evidence="5">DSM 26899</strain>
    </source>
</reference>
<dbReference type="InterPro" id="IPR016181">
    <property type="entry name" value="Acyl_CoA_acyltransferase"/>
</dbReference>
<dbReference type="GO" id="GO:0016747">
    <property type="term" value="F:acyltransferase activity, transferring groups other than amino-acyl groups"/>
    <property type="evidence" value="ECO:0007669"/>
    <property type="project" value="InterPro"/>
</dbReference>